<dbReference type="InterPro" id="IPR013766">
    <property type="entry name" value="Thioredoxin_domain"/>
</dbReference>
<dbReference type="PANTHER" id="PTHR43640">
    <property type="entry name" value="OS07G0260300 PROTEIN"/>
    <property type="match status" value="1"/>
</dbReference>
<dbReference type="Gene3D" id="3.40.30.10">
    <property type="entry name" value="Glutaredoxin"/>
    <property type="match status" value="1"/>
</dbReference>
<evidence type="ECO:0000313" key="2">
    <source>
        <dbReference type="EMBL" id="SEF97240.1"/>
    </source>
</evidence>
<dbReference type="InterPro" id="IPR047262">
    <property type="entry name" value="PRX-like1"/>
</dbReference>
<feature type="domain" description="Thioredoxin" evidence="1">
    <location>
        <begin position="9"/>
        <end position="174"/>
    </location>
</feature>
<dbReference type="PANTHER" id="PTHR43640:SF1">
    <property type="entry name" value="THIOREDOXIN-DEPENDENT PEROXIREDOXIN"/>
    <property type="match status" value="1"/>
</dbReference>
<protein>
    <submittedName>
        <fullName evidence="2">Redoxin</fullName>
    </submittedName>
</protein>
<dbReference type="InterPro" id="IPR036249">
    <property type="entry name" value="Thioredoxin-like_sf"/>
</dbReference>
<dbReference type="AlphaFoldDB" id="A0A1H5WCZ4"/>
<name>A0A1H5WCZ4_9BACT</name>
<accession>A0A1H5WCZ4</accession>
<evidence type="ECO:0000313" key="3">
    <source>
        <dbReference type="Proteomes" id="UP000236728"/>
    </source>
</evidence>
<sequence length="194" mass="21475">MSRTESTMVELGTIAPPFELPDVVSGKALGRDDIFAGRKGLLLAFVCVHCPYVKHVEEELARIGKDYFQGGNGPIAMAAISSNDIVQYPEDGPDQMCEQASRLGWEFPYLFDETQEVAREYEAACTPDFFVFNADLKLVYRGQLDDSRPRRKDFGNDIPVTGKDLRAALDAVVAGKLPDAHQVSSIGCNIKWKE</sequence>
<dbReference type="PROSITE" id="PS51352">
    <property type="entry name" value="THIOREDOXIN_2"/>
    <property type="match status" value="1"/>
</dbReference>
<proteinExistence type="predicted"/>
<dbReference type="Proteomes" id="UP000236728">
    <property type="component" value="Unassembled WGS sequence"/>
</dbReference>
<dbReference type="OrthoDB" id="9809746at2"/>
<dbReference type="CDD" id="cd02969">
    <property type="entry name" value="PRX_like1"/>
    <property type="match status" value="1"/>
</dbReference>
<dbReference type="GO" id="GO:0016491">
    <property type="term" value="F:oxidoreductase activity"/>
    <property type="evidence" value="ECO:0007669"/>
    <property type="project" value="InterPro"/>
</dbReference>
<dbReference type="InterPro" id="IPR013740">
    <property type="entry name" value="Redoxin"/>
</dbReference>
<dbReference type="EMBL" id="FNVA01000002">
    <property type="protein sequence ID" value="SEF97240.1"/>
    <property type="molecule type" value="Genomic_DNA"/>
</dbReference>
<gene>
    <name evidence="2" type="ORF">SAMN05421819_1522</name>
</gene>
<reference evidence="2 3" key="1">
    <citation type="submission" date="2016-10" db="EMBL/GenBank/DDBJ databases">
        <authorList>
            <person name="de Groot N.N."/>
        </authorList>
    </citation>
    <scope>NUCLEOTIDE SEQUENCE [LARGE SCALE GENOMIC DNA]</scope>
    <source>
        <strain evidence="2 3">DSM 22489</strain>
    </source>
</reference>
<dbReference type="Pfam" id="PF08534">
    <property type="entry name" value="Redoxin"/>
    <property type="match status" value="1"/>
</dbReference>
<keyword evidence="3" id="KW-1185">Reference proteome</keyword>
<organism evidence="2 3">
    <name type="scientific">Bryocella elongata</name>
    <dbReference type="NCBI Taxonomy" id="863522"/>
    <lineage>
        <taxon>Bacteria</taxon>
        <taxon>Pseudomonadati</taxon>
        <taxon>Acidobacteriota</taxon>
        <taxon>Terriglobia</taxon>
        <taxon>Terriglobales</taxon>
        <taxon>Acidobacteriaceae</taxon>
        <taxon>Bryocella</taxon>
    </lineage>
</organism>
<dbReference type="RefSeq" id="WP_103932443.1">
    <property type="nucleotide sequence ID" value="NZ_FNVA01000002.1"/>
</dbReference>
<evidence type="ECO:0000259" key="1">
    <source>
        <dbReference type="PROSITE" id="PS51352"/>
    </source>
</evidence>
<dbReference type="SUPFAM" id="SSF52833">
    <property type="entry name" value="Thioredoxin-like"/>
    <property type="match status" value="1"/>
</dbReference>